<dbReference type="InterPro" id="IPR004568">
    <property type="entry name" value="Ppantetheine-prot_Trfase_dom"/>
</dbReference>
<dbReference type="InterPro" id="IPR002036">
    <property type="entry name" value="YbeY"/>
</dbReference>
<dbReference type="Gene3D" id="3.90.470.20">
    <property type="entry name" value="4'-phosphopantetheinyl transferase domain"/>
    <property type="match status" value="1"/>
</dbReference>
<dbReference type="GO" id="GO:0008897">
    <property type="term" value="F:holo-[acyl-carrier-protein] synthase activity"/>
    <property type="evidence" value="ECO:0007669"/>
    <property type="project" value="UniProtKB-EC"/>
</dbReference>
<dbReference type="EC" id="2.7.8.7" evidence="17"/>
<keyword evidence="10" id="KW-0862">Zinc</keyword>
<dbReference type="EMBL" id="FLQW01000300">
    <property type="protein sequence ID" value="SBS83107.1"/>
    <property type="molecule type" value="Genomic_DNA"/>
</dbReference>
<feature type="region of interest" description="Disordered" evidence="14">
    <location>
        <begin position="295"/>
        <end position="348"/>
    </location>
</feature>
<dbReference type="InterPro" id="IPR023091">
    <property type="entry name" value="MetalPrtase_cat_dom_sf_prd"/>
</dbReference>
<dbReference type="Gene3D" id="3.40.390.30">
    <property type="entry name" value="Metalloproteases ('zincins'), catalytic domain"/>
    <property type="match status" value="1"/>
</dbReference>
<dbReference type="GO" id="GO:0006364">
    <property type="term" value="P:rRNA processing"/>
    <property type="evidence" value="ECO:0007669"/>
    <property type="project" value="InterPro"/>
</dbReference>
<evidence type="ECO:0000256" key="1">
    <source>
        <dbReference type="ARBA" id="ARBA00001947"/>
    </source>
</evidence>
<evidence type="ECO:0000256" key="7">
    <source>
        <dbReference type="ARBA" id="ARBA00022759"/>
    </source>
</evidence>
<dbReference type="KEGG" id="pmal:PMUG01_05037800"/>
<dbReference type="HAMAP" id="MF_00009">
    <property type="entry name" value="Endoribonucl_YbeY"/>
    <property type="match status" value="1"/>
</dbReference>
<dbReference type="GeneID" id="39867421"/>
<name>A0A1A8VUS6_PLAMA</name>
<comment type="cofactor">
    <cofactor evidence="1">
        <name>Zn(2+)</name>
        <dbReference type="ChEBI" id="CHEBI:29105"/>
    </cofactor>
</comment>
<dbReference type="VEuPathDB" id="PlasmoDB:PmUG01_05037800"/>
<dbReference type="GO" id="GO:0004519">
    <property type="term" value="F:endonuclease activity"/>
    <property type="evidence" value="ECO:0007669"/>
    <property type="project" value="UniProtKB-KW"/>
</dbReference>
<evidence type="ECO:0000256" key="8">
    <source>
        <dbReference type="ARBA" id="ARBA00022801"/>
    </source>
</evidence>
<dbReference type="NCBIfam" id="TIGR00556">
    <property type="entry name" value="pantethn_trn"/>
    <property type="match status" value="1"/>
</dbReference>
<reference evidence="18" key="2">
    <citation type="submission" date="2016-05" db="EMBL/GenBank/DDBJ databases">
        <authorList>
            <person name="Naeem Raeece"/>
        </authorList>
    </citation>
    <scope>NUCLEOTIDE SEQUENCE [LARGE SCALE GENOMIC DNA]</scope>
</reference>
<dbReference type="Pfam" id="PF02130">
    <property type="entry name" value="YbeY"/>
    <property type="match status" value="1"/>
</dbReference>
<feature type="compositionally biased region" description="Low complexity" evidence="14">
    <location>
        <begin position="296"/>
        <end position="324"/>
    </location>
</feature>
<dbReference type="SUPFAM" id="SSF56214">
    <property type="entry name" value="4'-phosphopantetheinyl transferase"/>
    <property type="match status" value="1"/>
</dbReference>
<evidence type="ECO:0000256" key="5">
    <source>
        <dbReference type="ARBA" id="ARBA00022722"/>
    </source>
</evidence>
<feature type="compositionally biased region" description="Basic and acidic residues" evidence="14">
    <location>
        <begin position="327"/>
        <end position="343"/>
    </location>
</feature>
<dbReference type="SUPFAM" id="SSF55486">
    <property type="entry name" value="Metalloproteases ('zincins'), catalytic domain"/>
    <property type="match status" value="1"/>
</dbReference>
<evidence type="ECO:0000256" key="6">
    <source>
        <dbReference type="ARBA" id="ARBA00022723"/>
    </source>
</evidence>
<evidence type="ECO:0000313" key="16">
    <source>
        <dbReference type="EMBL" id="SBS83107.1"/>
    </source>
</evidence>
<feature type="region of interest" description="Disordered" evidence="14">
    <location>
        <begin position="464"/>
        <end position="484"/>
    </location>
</feature>
<feature type="domain" description="4'-phosphopantetheinyl transferase" evidence="15">
    <location>
        <begin position="423"/>
        <end position="559"/>
    </location>
</feature>
<proteinExistence type="inferred from homology"/>
<evidence type="ECO:0000256" key="14">
    <source>
        <dbReference type="SAM" id="MobiDB-lite"/>
    </source>
</evidence>
<evidence type="ECO:0000313" key="17">
    <source>
        <dbReference type="EMBL" id="SBT87516.1"/>
    </source>
</evidence>
<dbReference type="Pfam" id="PF01648">
    <property type="entry name" value="ACPS"/>
    <property type="match status" value="1"/>
</dbReference>
<keyword evidence="7" id="KW-0255">Endonuclease</keyword>
<dbReference type="Proteomes" id="UP000219813">
    <property type="component" value="Chromosome 5"/>
</dbReference>
<dbReference type="EMBL" id="LT594626">
    <property type="protein sequence ID" value="SBT87516.1"/>
    <property type="molecule type" value="Genomic_DNA"/>
</dbReference>
<dbReference type="InterPro" id="IPR008278">
    <property type="entry name" value="4-PPantetheinyl_Trfase_dom"/>
</dbReference>
<keyword evidence="19" id="KW-1185">Reference proteome</keyword>
<dbReference type="InterPro" id="IPR002582">
    <property type="entry name" value="ACPS"/>
</dbReference>
<evidence type="ECO:0000256" key="3">
    <source>
        <dbReference type="ARBA" id="ARBA00022516"/>
    </source>
</evidence>
<evidence type="ECO:0000256" key="2">
    <source>
        <dbReference type="ARBA" id="ARBA00010875"/>
    </source>
</evidence>
<dbReference type="HAMAP" id="MF_00101">
    <property type="entry name" value="AcpS"/>
    <property type="match status" value="1"/>
</dbReference>
<sequence length="607" mass="70791">MLRFLSSLKLSNTRLKIIKLLFFYFLSFEKDEILPSILVAYSLAIIKTNHINMSDTRGRTFSLSEIVCIKPRRVNSIMRKIKSVKDICYVDNLFVHRKIFERNKYAIKEPTKIKRKSCKNVNYVHILSKIFMVNENTDSIYNRIINSNIINKSLNDNIMYRNNYDQNLLLEISNNQIDIPIDLASFEKEVRKLLDILKFKNFQLNITFVTLKEMKSINKMHRNKNKPTDVISLLHYVKNNENENDLNYELVNSGITDRTYFNAGDIYLCPEYINRECVMSKINYERKVINGKEAESSASCAQSSTTEEVNSYNSNEGSSVGGSSDHLSNDGERNNESENKNYYDTDEEENGRGVNKLFQRIFCVNERLPFYVLHALIHLMNKDHVNSFKEYNEFMDMEEQIIEKYLKYHHYSQTFYSHHIVGIGTDILSVNRIYKILKKKNKNYFLKKVLNSLELKEFAIEEGKEQKKKREEKGGEKMEEKGKENWEEKNMRIKDGMEKLAIYVSKKFAAKEAILKSIGRGLSSISKYGLSMNDIEIKNDKYGKPHVYLYDKARKIANEMGIVKIFLSISDEKITCTDHNHTKSHVTTCNFCTYLIHAQALAVGSNV</sequence>
<protein>
    <submittedName>
        <fullName evidence="16 17">Holo-[acyl-carrier-protein] synthase, putative</fullName>
        <ecNumber evidence="17">2.7.8.7</ecNumber>
    </submittedName>
</protein>
<keyword evidence="13" id="KW-0275">Fatty acid biosynthesis</keyword>
<evidence type="ECO:0000256" key="13">
    <source>
        <dbReference type="ARBA" id="ARBA00023160"/>
    </source>
</evidence>
<keyword evidence="4 17" id="KW-0808">Transferase</keyword>
<dbReference type="OrthoDB" id="15433at2759"/>
<evidence type="ECO:0000256" key="9">
    <source>
        <dbReference type="ARBA" id="ARBA00022832"/>
    </source>
</evidence>
<comment type="similarity">
    <text evidence="2">Belongs to the endoribonuclease YbeY family.</text>
</comment>
<reference evidence="17 19" key="3">
    <citation type="submission" date="2016-06" db="EMBL/GenBank/DDBJ databases">
        <authorList>
            <consortium name="Pathogen Informatics"/>
        </authorList>
    </citation>
    <scope>NUCLEOTIDE SEQUENCE [LARGE SCALE GENOMIC DNA]</scope>
</reference>
<keyword evidence="6" id="KW-0479">Metal-binding</keyword>
<dbReference type="GO" id="GO:0004222">
    <property type="term" value="F:metalloendopeptidase activity"/>
    <property type="evidence" value="ECO:0007669"/>
    <property type="project" value="InterPro"/>
</dbReference>
<dbReference type="Proteomes" id="UP000078597">
    <property type="component" value="Unassembled WGS sequence"/>
</dbReference>
<gene>
    <name evidence="17" type="primary">ACPS</name>
    <name evidence="16" type="ORF">PMALA_005550</name>
    <name evidence="17" type="ORF">PMUG01_05037800</name>
</gene>
<evidence type="ECO:0000313" key="18">
    <source>
        <dbReference type="Proteomes" id="UP000078597"/>
    </source>
</evidence>
<dbReference type="GO" id="GO:0006633">
    <property type="term" value="P:fatty acid biosynthetic process"/>
    <property type="evidence" value="ECO:0007669"/>
    <property type="project" value="UniProtKB-KW"/>
</dbReference>
<dbReference type="RefSeq" id="XP_028860525.1">
    <property type="nucleotide sequence ID" value="XM_029003595.1"/>
</dbReference>
<keyword evidence="11" id="KW-0460">Magnesium</keyword>
<reference evidence="16" key="1">
    <citation type="submission" date="2016-05" db="EMBL/GenBank/DDBJ databases">
        <authorList>
            <person name="Lavstsen T."/>
            <person name="Jespersen J.S."/>
        </authorList>
    </citation>
    <scope>NUCLEOTIDE SEQUENCE [LARGE SCALE GENOMIC DNA]</scope>
</reference>
<keyword evidence="9" id="KW-0276">Fatty acid metabolism</keyword>
<accession>A0A1A8VUS6</accession>
<keyword evidence="5" id="KW-0540">Nuclease</keyword>
<evidence type="ECO:0000256" key="12">
    <source>
        <dbReference type="ARBA" id="ARBA00023098"/>
    </source>
</evidence>
<organism evidence="16 18">
    <name type="scientific">Plasmodium malariae</name>
    <dbReference type="NCBI Taxonomy" id="5858"/>
    <lineage>
        <taxon>Eukaryota</taxon>
        <taxon>Sar</taxon>
        <taxon>Alveolata</taxon>
        <taxon>Apicomplexa</taxon>
        <taxon>Aconoidasida</taxon>
        <taxon>Haemosporida</taxon>
        <taxon>Plasmodiidae</taxon>
        <taxon>Plasmodium</taxon>
        <taxon>Plasmodium (Plasmodium)</taxon>
    </lineage>
</organism>
<evidence type="ECO:0000256" key="11">
    <source>
        <dbReference type="ARBA" id="ARBA00022842"/>
    </source>
</evidence>
<keyword evidence="3" id="KW-0444">Lipid biosynthesis</keyword>
<evidence type="ECO:0000313" key="19">
    <source>
        <dbReference type="Proteomes" id="UP000219813"/>
    </source>
</evidence>
<dbReference type="OMA" id="HADCQAD"/>
<keyword evidence="12" id="KW-0443">Lipid metabolism</keyword>
<evidence type="ECO:0000256" key="4">
    <source>
        <dbReference type="ARBA" id="ARBA00022679"/>
    </source>
</evidence>
<keyword evidence="8" id="KW-0378">Hydrolase</keyword>
<evidence type="ECO:0000259" key="15">
    <source>
        <dbReference type="Pfam" id="PF01648"/>
    </source>
</evidence>
<dbReference type="InterPro" id="IPR037143">
    <property type="entry name" value="4-PPantetheinyl_Trfase_dom_sf"/>
</dbReference>
<dbReference type="GO" id="GO:0000287">
    <property type="term" value="F:magnesium ion binding"/>
    <property type="evidence" value="ECO:0007669"/>
    <property type="project" value="InterPro"/>
</dbReference>
<evidence type="ECO:0000256" key="10">
    <source>
        <dbReference type="ARBA" id="ARBA00022833"/>
    </source>
</evidence>
<dbReference type="AlphaFoldDB" id="A0A1A8VUS6"/>